<evidence type="ECO:0000256" key="2">
    <source>
        <dbReference type="ARBA" id="ARBA00022723"/>
    </source>
</evidence>
<dbReference type="Proteomes" id="UP000776276">
    <property type="component" value="Unassembled WGS sequence"/>
</dbReference>
<accession>A0ABS6BI88</accession>
<dbReference type="CDD" id="cd01638">
    <property type="entry name" value="CysQ"/>
    <property type="match status" value="1"/>
</dbReference>
<keyword evidence="4" id="KW-0460">Magnesium</keyword>
<evidence type="ECO:0000313" key="6">
    <source>
        <dbReference type="Proteomes" id="UP000776276"/>
    </source>
</evidence>
<keyword evidence="2" id="KW-0479">Metal-binding</keyword>
<comment type="caution">
    <text evidence="5">The sequence shown here is derived from an EMBL/GenBank/DDBJ whole genome shotgun (WGS) entry which is preliminary data.</text>
</comment>
<sequence>MAEITARAGQLALAGWRGEFRRWEKSPGQIVCELDLEVDEFLKRELCALLPDAGWLSEETADDPARLEARRVWVVDPIDGTRDFVRGRDGWCVSVALVDRWQVALGVLDAPARGQRWTAAQGEGAALNGRPLAVRPRTALAGARVPADSLPRVDQDLVMVAKPNSIALRLAMVAAGEADLVASLRWGNEWDIAAAALIGEEAGATVTDALGMALSYNTPTGEAFGILATAPGIHAAALARLRARAEAALPR</sequence>
<gene>
    <name evidence="5" type="ORF">KOF26_05415</name>
</gene>
<dbReference type="EMBL" id="JAHKRT010000002">
    <property type="protein sequence ID" value="MBU3077302.1"/>
    <property type="molecule type" value="Genomic_DNA"/>
</dbReference>
<evidence type="ECO:0000256" key="3">
    <source>
        <dbReference type="ARBA" id="ARBA00022801"/>
    </source>
</evidence>
<dbReference type="PANTHER" id="PTHR20854">
    <property type="entry name" value="INOSITOL MONOPHOSPHATASE"/>
    <property type="match status" value="1"/>
</dbReference>
<dbReference type="PROSITE" id="PS00629">
    <property type="entry name" value="IMP_1"/>
    <property type="match status" value="1"/>
</dbReference>
<evidence type="ECO:0000313" key="5">
    <source>
        <dbReference type="EMBL" id="MBU3077302.1"/>
    </source>
</evidence>
<dbReference type="InterPro" id="IPR000760">
    <property type="entry name" value="Inositol_monophosphatase-like"/>
</dbReference>
<dbReference type="RefSeq" id="WP_216321269.1">
    <property type="nucleotide sequence ID" value="NZ_JAHKRT010000002.1"/>
</dbReference>
<keyword evidence="3" id="KW-0378">Hydrolase</keyword>
<comment type="similarity">
    <text evidence="1">Belongs to the inositol monophosphatase superfamily.</text>
</comment>
<dbReference type="PANTHER" id="PTHR20854:SF4">
    <property type="entry name" value="INOSITOL-1-MONOPHOSPHATASE-RELATED"/>
    <property type="match status" value="1"/>
</dbReference>
<dbReference type="Pfam" id="PF00459">
    <property type="entry name" value="Inositol_P"/>
    <property type="match status" value="1"/>
</dbReference>
<proteinExistence type="inferred from homology"/>
<protein>
    <submittedName>
        <fullName evidence="5">3'(2'),5'-bisphosphate nucleotidase CysQ</fullName>
    </submittedName>
</protein>
<evidence type="ECO:0000256" key="4">
    <source>
        <dbReference type="ARBA" id="ARBA00022842"/>
    </source>
</evidence>
<organism evidence="5 6">
    <name type="scientific">Sphingomonas quercus</name>
    <dbReference type="NCBI Taxonomy" id="2842451"/>
    <lineage>
        <taxon>Bacteria</taxon>
        <taxon>Pseudomonadati</taxon>
        <taxon>Pseudomonadota</taxon>
        <taxon>Alphaproteobacteria</taxon>
        <taxon>Sphingomonadales</taxon>
        <taxon>Sphingomonadaceae</taxon>
        <taxon>Sphingomonas</taxon>
    </lineage>
</organism>
<dbReference type="InterPro" id="IPR020583">
    <property type="entry name" value="Inositol_monoP_metal-BS"/>
</dbReference>
<evidence type="ECO:0000256" key="1">
    <source>
        <dbReference type="ARBA" id="ARBA00009759"/>
    </source>
</evidence>
<reference evidence="5 6" key="1">
    <citation type="submission" date="2021-06" db="EMBL/GenBank/DDBJ databases">
        <title>Sphingomonas sp. XMGL2, whole genome shotgun sequencing project.</title>
        <authorList>
            <person name="Zhao G."/>
            <person name="Shen L."/>
        </authorList>
    </citation>
    <scope>NUCLEOTIDE SEQUENCE [LARGE SCALE GENOMIC DNA]</scope>
    <source>
        <strain evidence="5 6">XMGL2</strain>
    </source>
</reference>
<name>A0ABS6BI88_9SPHN</name>
<keyword evidence="6" id="KW-1185">Reference proteome</keyword>